<dbReference type="PANTHER" id="PTHR48253">
    <property type="match status" value="1"/>
</dbReference>
<protein>
    <recommendedName>
        <fullName evidence="1">Isopenicillin N synthase-like Fe(2+) 2OG dioxygenase domain-containing protein</fullName>
    </recommendedName>
</protein>
<feature type="domain" description="Isopenicillin N synthase-like Fe(2+) 2OG dioxygenase" evidence="1">
    <location>
        <begin position="327"/>
        <end position="375"/>
    </location>
</feature>
<reference evidence="2 3" key="1">
    <citation type="submission" date="2024-01" db="EMBL/GenBank/DDBJ databases">
        <title>Genome assemblies of Stephania.</title>
        <authorList>
            <person name="Yang L."/>
        </authorList>
    </citation>
    <scope>NUCLEOTIDE SEQUENCE [LARGE SCALE GENOMIC DNA]</scope>
    <source>
        <strain evidence="2">JXDWG</strain>
        <tissue evidence="2">Leaf</tissue>
    </source>
</reference>
<organism evidence="2 3">
    <name type="scientific">Stephania cephalantha</name>
    <dbReference type="NCBI Taxonomy" id="152367"/>
    <lineage>
        <taxon>Eukaryota</taxon>
        <taxon>Viridiplantae</taxon>
        <taxon>Streptophyta</taxon>
        <taxon>Embryophyta</taxon>
        <taxon>Tracheophyta</taxon>
        <taxon>Spermatophyta</taxon>
        <taxon>Magnoliopsida</taxon>
        <taxon>Ranunculales</taxon>
        <taxon>Menispermaceae</taxon>
        <taxon>Menispermoideae</taxon>
        <taxon>Cissampelideae</taxon>
        <taxon>Stephania</taxon>
    </lineage>
</organism>
<dbReference type="AlphaFoldDB" id="A0AAP0JV18"/>
<dbReference type="PANTHER" id="PTHR48253:SF2">
    <property type="entry name" value="ISOPENICILLIN N SYNTHASE-LIKE FE(2+) 2OG DIOXYGENASE DOMAIN-CONTAINING PROTEIN"/>
    <property type="match status" value="1"/>
</dbReference>
<dbReference type="InterPro" id="IPR044861">
    <property type="entry name" value="IPNS-like_FE2OG_OXY"/>
</dbReference>
<dbReference type="Proteomes" id="UP001419268">
    <property type="component" value="Unassembled WGS sequence"/>
</dbReference>
<dbReference type="InterPro" id="IPR027443">
    <property type="entry name" value="IPNS-like_sf"/>
</dbReference>
<evidence type="ECO:0000313" key="2">
    <source>
        <dbReference type="EMBL" id="KAK9139998.1"/>
    </source>
</evidence>
<gene>
    <name evidence="2" type="ORF">Scep_009679</name>
</gene>
<dbReference type="SUPFAM" id="SSF51197">
    <property type="entry name" value="Clavaminate synthase-like"/>
    <property type="match status" value="1"/>
</dbReference>
<evidence type="ECO:0000313" key="3">
    <source>
        <dbReference type="Proteomes" id="UP001419268"/>
    </source>
</evidence>
<name>A0AAP0JV18_9MAGN</name>
<dbReference type="Gene3D" id="2.60.120.330">
    <property type="entry name" value="B-lactam Antibiotic, Isopenicillin N Synthase, Chain"/>
    <property type="match status" value="1"/>
</dbReference>
<accession>A0AAP0JV18</accession>
<keyword evidence="3" id="KW-1185">Reference proteome</keyword>
<comment type="caution">
    <text evidence="2">The sequence shown here is derived from an EMBL/GenBank/DDBJ whole genome shotgun (WGS) entry which is preliminary data.</text>
</comment>
<dbReference type="Pfam" id="PF03171">
    <property type="entry name" value="2OG-FeII_Oxy"/>
    <property type="match status" value="1"/>
</dbReference>
<proteinExistence type="predicted"/>
<dbReference type="EMBL" id="JBBNAG010000004">
    <property type="protein sequence ID" value="KAK9139998.1"/>
    <property type="molecule type" value="Genomic_DNA"/>
</dbReference>
<evidence type="ECO:0000259" key="1">
    <source>
        <dbReference type="Pfam" id="PF03171"/>
    </source>
</evidence>
<sequence length="480" mass="53368">MEDEIDAEIIEPFKLSFSDLTLLSSYSSTIRYSLSEEENERLDSISRAVMETLGPSGPGLLLVSPVPKAAADLRRSLLPLARKLALLSDEDRRRVLKEYSLCTDVPLKNPDRGVSSFALQLKYVKDTIAFGESNDTAKDTFEAHLGSGSLHDPSDEEFKSLENNFRELGNCMMEVGLLLARLCDMAIGGQELEQSILESRAAKGRLIHYHSTLDNCILKEARKAKGSSKRLTNNLSAHLHGRGVSGISNLNEEAPVKNLNLVTGGNNAKSCKTSLSNLWEQWHYDYGIFTVLTVPMFISSILTEAKQGLRMSFEQECSPPDGHSYLQILHPTRKSICLVKCPPESFVVQVGESADVLSKGKLCSTLHSVCRPAKQGFVSRETFVVFLQPAWDKTFIIPETICESSIECDRYIEMEDEEIQSTAESVSPSSEVRQSHDLTQVIHKIIPPLSSRLKNGMTFAEFSRETTKQYYGASGMQSKR</sequence>